<proteinExistence type="predicted"/>
<dbReference type="RefSeq" id="WP_188711726.1">
    <property type="nucleotide sequence ID" value="NZ_BMHO01000001.1"/>
</dbReference>
<evidence type="ECO:0000256" key="1">
    <source>
        <dbReference type="SAM" id="Phobius"/>
    </source>
</evidence>
<keyword evidence="1" id="KW-1133">Transmembrane helix</keyword>
<gene>
    <name evidence="2" type="ORF">GCM10010915_15740</name>
</gene>
<feature type="transmembrane region" description="Helical" evidence="1">
    <location>
        <begin position="19"/>
        <end position="43"/>
    </location>
</feature>
<dbReference type="AlphaFoldDB" id="A0A916Y9B5"/>
<evidence type="ECO:0000313" key="3">
    <source>
        <dbReference type="Proteomes" id="UP000633205"/>
    </source>
</evidence>
<accession>A0A916Y9B5</accession>
<comment type="caution">
    <text evidence="2">The sequence shown here is derived from an EMBL/GenBank/DDBJ whole genome shotgun (WGS) entry which is preliminary data.</text>
</comment>
<keyword evidence="1" id="KW-0472">Membrane</keyword>
<organism evidence="2 3">
    <name type="scientific">Microbacterium faecale</name>
    <dbReference type="NCBI Taxonomy" id="1804630"/>
    <lineage>
        <taxon>Bacteria</taxon>
        <taxon>Bacillati</taxon>
        <taxon>Actinomycetota</taxon>
        <taxon>Actinomycetes</taxon>
        <taxon>Micrococcales</taxon>
        <taxon>Microbacteriaceae</taxon>
        <taxon>Microbacterium</taxon>
    </lineage>
</organism>
<reference evidence="2" key="1">
    <citation type="journal article" date="2014" name="Int. J. Syst. Evol. Microbiol.">
        <title>Complete genome sequence of Corynebacterium casei LMG S-19264T (=DSM 44701T), isolated from a smear-ripened cheese.</title>
        <authorList>
            <consortium name="US DOE Joint Genome Institute (JGI-PGF)"/>
            <person name="Walter F."/>
            <person name="Albersmeier A."/>
            <person name="Kalinowski J."/>
            <person name="Ruckert C."/>
        </authorList>
    </citation>
    <scope>NUCLEOTIDE SEQUENCE</scope>
    <source>
        <strain evidence="2">CGMCC 1.15152</strain>
    </source>
</reference>
<keyword evidence="1" id="KW-0812">Transmembrane</keyword>
<protein>
    <submittedName>
        <fullName evidence="2">Uncharacterized protein</fullName>
    </submittedName>
</protein>
<feature type="transmembrane region" description="Helical" evidence="1">
    <location>
        <begin position="105"/>
        <end position="125"/>
    </location>
</feature>
<dbReference type="Proteomes" id="UP000633205">
    <property type="component" value="Unassembled WGS sequence"/>
</dbReference>
<evidence type="ECO:0000313" key="2">
    <source>
        <dbReference type="EMBL" id="GGD35993.1"/>
    </source>
</evidence>
<keyword evidence="3" id="KW-1185">Reference proteome</keyword>
<name>A0A916Y9B5_9MICO</name>
<dbReference type="EMBL" id="BMHO01000001">
    <property type="protein sequence ID" value="GGD35993.1"/>
    <property type="molecule type" value="Genomic_DNA"/>
</dbReference>
<feature type="transmembrane region" description="Helical" evidence="1">
    <location>
        <begin position="70"/>
        <end position="93"/>
    </location>
</feature>
<reference evidence="2" key="2">
    <citation type="submission" date="2020-09" db="EMBL/GenBank/DDBJ databases">
        <authorList>
            <person name="Sun Q."/>
            <person name="Zhou Y."/>
        </authorList>
    </citation>
    <scope>NUCLEOTIDE SEQUENCE</scope>
    <source>
        <strain evidence="2">CGMCC 1.15152</strain>
    </source>
</reference>
<sequence length="142" mass="15020">MTAAYPVPVRSRRGTGLGLVAFIASVTALVVGMVGIWLAGFLVGRVVRLVDYPDLIQETEAQLWDTLERAVGAVIVLVVAWVVHALVALWGLIQGIVATSLGRGRGWGIAAIVLASSGWMLLLAFTQHALLAGLVGLMPFTF</sequence>